<name>A0ABV0TZS8_9TELE</name>
<comment type="caution">
    <text evidence="1">The sequence shown here is derived from an EMBL/GenBank/DDBJ whole genome shotgun (WGS) entry which is preliminary data.</text>
</comment>
<dbReference type="Proteomes" id="UP001482620">
    <property type="component" value="Unassembled WGS sequence"/>
</dbReference>
<accession>A0ABV0TZS8</accession>
<organism evidence="1 2">
    <name type="scientific">Ilyodon furcidens</name>
    <name type="common">goldbreast splitfin</name>
    <dbReference type="NCBI Taxonomy" id="33524"/>
    <lineage>
        <taxon>Eukaryota</taxon>
        <taxon>Metazoa</taxon>
        <taxon>Chordata</taxon>
        <taxon>Craniata</taxon>
        <taxon>Vertebrata</taxon>
        <taxon>Euteleostomi</taxon>
        <taxon>Actinopterygii</taxon>
        <taxon>Neopterygii</taxon>
        <taxon>Teleostei</taxon>
        <taxon>Neoteleostei</taxon>
        <taxon>Acanthomorphata</taxon>
        <taxon>Ovalentaria</taxon>
        <taxon>Atherinomorphae</taxon>
        <taxon>Cyprinodontiformes</taxon>
        <taxon>Goodeidae</taxon>
        <taxon>Ilyodon</taxon>
    </lineage>
</organism>
<proteinExistence type="predicted"/>
<sequence>MVSRQFNENNNSTKIGCFSDDQRFKTIAQKDLKDPSKQESVSQTDWVMSSSTILVACLGMHVSKRPVGTLLQVLKMASQSAALSGIDVYFRKPSLPSINKFSQSYLDQENTLDAPKE</sequence>
<reference evidence="1 2" key="1">
    <citation type="submission" date="2021-06" db="EMBL/GenBank/DDBJ databases">
        <authorList>
            <person name="Palmer J.M."/>
        </authorList>
    </citation>
    <scope>NUCLEOTIDE SEQUENCE [LARGE SCALE GENOMIC DNA]</scope>
    <source>
        <strain evidence="2">if_2019</strain>
        <tissue evidence="1">Muscle</tissue>
    </source>
</reference>
<evidence type="ECO:0000313" key="1">
    <source>
        <dbReference type="EMBL" id="MEQ2238410.1"/>
    </source>
</evidence>
<protein>
    <submittedName>
        <fullName evidence="1">Uncharacterized protein</fullName>
    </submittedName>
</protein>
<keyword evidence="2" id="KW-1185">Reference proteome</keyword>
<evidence type="ECO:0000313" key="2">
    <source>
        <dbReference type="Proteomes" id="UP001482620"/>
    </source>
</evidence>
<dbReference type="EMBL" id="JAHRIQ010051760">
    <property type="protein sequence ID" value="MEQ2238410.1"/>
    <property type="molecule type" value="Genomic_DNA"/>
</dbReference>
<gene>
    <name evidence="1" type="ORF">ILYODFUR_032791</name>
</gene>